<sequence length="120" mass="13967">MAFVEFTRDMGTTQQLWWSERYSNDWKLPVRWIGVGCRMWIEFVLADVDDHQTTTTPQSYSVSHQQEYSCVTSDMIIPKRDSSLFEDNCRILNEFSFKGSVPSSIFSFSTSKYCSENSDS</sequence>
<accession>A0AA39C6D7</accession>
<gene>
    <name evidence="1" type="ORF">PV328_009669</name>
</gene>
<reference evidence="1" key="1">
    <citation type="journal article" date="2023" name="bioRxiv">
        <title>Scaffold-level genome assemblies of two parasitoid biocontrol wasps reveal the parthenogenesis mechanism and an associated novel virus.</title>
        <authorList>
            <person name="Inwood S."/>
            <person name="Skelly J."/>
            <person name="Guhlin J."/>
            <person name="Harrop T."/>
            <person name="Goldson S."/>
            <person name="Dearden P."/>
        </authorList>
    </citation>
    <scope>NUCLEOTIDE SEQUENCE</scope>
    <source>
        <strain evidence="1">Irish</strain>
        <tissue evidence="1">Whole body</tissue>
    </source>
</reference>
<protein>
    <submittedName>
        <fullName evidence="1">Uncharacterized protein</fullName>
    </submittedName>
</protein>
<reference evidence="1" key="2">
    <citation type="submission" date="2023-03" db="EMBL/GenBank/DDBJ databases">
        <authorList>
            <person name="Inwood S.N."/>
            <person name="Skelly J.G."/>
            <person name="Guhlin J."/>
            <person name="Harrop T.W.R."/>
            <person name="Goldson S.G."/>
            <person name="Dearden P.K."/>
        </authorList>
    </citation>
    <scope>NUCLEOTIDE SEQUENCE</scope>
    <source>
        <strain evidence="1">Irish</strain>
        <tissue evidence="1">Whole body</tissue>
    </source>
</reference>
<dbReference type="Proteomes" id="UP001168990">
    <property type="component" value="Unassembled WGS sequence"/>
</dbReference>
<evidence type="ECO:0000313" key="2">
    <source>
        <dbReference type="Proteomes" id="UP001168990"/>
    </source>
</evidence>
<organism evidence="1 2">
    <name type="scientific">Microctonus aethiopoides</name>
    <dbReference type="NCBI Taxonomy" id="144406"/>
    <lineage>
        <taxon>Eukaryota</taxon>
        <taxon>Metazoa</taxon>
        <taxon>Ecdysozoa</taxon>
        <taxon>Arthropoda</taxon>
        <taxon>Hexapoda</taxon>
        <taxon>Insecta</taxon>
        <taxon>Pterygota</taxon>
        <taxon>Neoptera</taxon>
        <taxon>Endopterygota</taxon>
        <taxon>Hymenoptera</taxon>
        <taxon>Apocrita</taxon>
        <taxon>Ichneumonoidea</taxon>
        <taxon>Braconidae</taxon>
        <taxon>Euphorinae</taxon>
        <taxon>Microctonus</taxon>
    </lineage>
</organism>
<keyword evidence="2" id="KW-1185">Reference proteome</keyword>
<dbReference type="EMBL" id="JAQQBS010001424">
    <property type="protein sequence ID" value="KAK0158693.1"/>
    <property type="molecule type" value="Genomic_DNA"/>
</dbReference>
<evidence type="ECO:0000313" key="1">
    <source>
        <dbReference type="EMBL" id="KAK0158693.1"/>
    </source>
</evidence>
<comment type="caution">
    <text evidence="1">The sequence shown here is derived from an EMBL/GenBank/DDBJ whole genome shotgun (WGS) entry which is preliminary data.</text>
</comment>
<dbReference type="AlphaFoldDB" id="A0AA39C6D7"/>
<name>A0AA39C6D7_9HYME</name>
<proteinExistence type="predicted"/>